<reference evidence="10 11" key="1">
    <citation type="journal article" date="2021" name="Comput. Struct. Biotechnol. J.">
        <title>De novo genome assembly of the potent medicinal plant Rehmannia glutinosa using nanopore technology.</title>
        <authorList>
            <person name="Ma L."/>
            <person name="Dong C."/>
            <person name="Song C."/>
            <person name="Wang X."/>
            <person name="Zheng X."/>
            <person name="Niu Y."/>
            <person name="Chen S."/>
            <person name="Feng W."/>
        </authorList>
    </citation>
    <scope>NUCLEOTIDE SEQUENCE [LARGE SCALE GENOMIC DNA]</scope>
    <source>
        <strain evidence="10">DH-2019</strain>
    </source>
</reference>
<evidence type="ECO:0000256" key="1">
    <source>
        <dbReference type="ARBA" id="ARBA00001968"/>
    </source>
</evidence>
<feature type="domain" description="DDE Tnp4" evidence="8">
    <location>
        <begin position="103"/>
        <end position="263"/>
    </location>
</feature>
<dbReference type="Proteomes" id="UP001318860">
    <property type="component" value="Unassembled WGS sequence"/>
</dbReference>
<dbReference type="Pfam" id="PF13359">
    <property type="entry name" value="DDE_Tnp_4"/>
    <property type="match status" value="1"/>
</dbReference>
<feature type="domain" description="DUF8040" evidence="9">
    <location>
        <begin position="1"/>
        <end position="70"/>
    </location>
</feature>
<dbReference type="InterPro" id="IPR045249">
    <property type="entry name" value="HARBI1-like"/>
</dbReference>
<accession>A0ABR0XM59</accession>
<keyword evidence="6" id="KW-0378">Hydrolase</keyword>
<keyword evidence="5" id="KW-0479">Metal-binding</keyword>
<organism evidence="10 11">
    <name type="scientific">Rehmannia glutinosa</name>
    <name type="common">Chinese foxglove</name>
    <dbReference type="NCBI Taxonomy" id="99300"/>
    <lineage>
        <taxon>Eukaryota</taxon>
        <taxon>Viridiplantae</taxon>
        <taxon>Streptophyta</taxon>
        <taxon>Embryophyta</taxon>
        <taxon>Tracheophyta</taxon>
        <taxon>Spermatophyta</taxon>
        <taxon>Magnoliopsida</taxon>
        <taxon>eudicotyledons</taxon>
        <taxon>Gunneridae</taxon>
        <taxon>Pentapetalae</taxon>
        <taxon>asterids</taxon>
        <taxon>lamiids</taxon>
        <taxon>Lamiales</taxon>
        <taxon>Orobanchaceae</taxon>
        <taxon>Rehmannieae</taxon>
        <taxon>Rehmannia</taxon>
    </lineage>
</organism>
<keyword evidence="11" id="KW-1185">Reference proteome</keyword>
<evidence type="ECO:0000259" key="8">
    <source>
        <dbReference type="Pfam" id="PF13359"/>
    </source>
</evidence>
<keyword evidence="7" id="KW-0539">Nucleus</keyword>
<evidence type="ECO:0000256" key="6">
    <source>
        <dbReference type="ARBA" id="ARBA00022801"/>
    </source>
</evidence>
<sequence length="323" mass="37579">MDRNAFHRLCFLLENLGGLVRTRNVQISEQVAIFLFVLAHHKKNRVVKFDFKRSGYTISTHFNLVLDAVLRLHTILLVTPEPVNKECNDDRWKWFKGCLGALDRTYIEVRVPLSDKGRYRNRKGNVSVNVLVVCDRSMNFTYVLSGWEGSTADSRVLRDAVSRSNGLKVPNGNYYLCDCGYTNSPGFLAPYRVVRYHLDEWGTGRMAPQNYRELYNLRHAKARNIIERAFCLLKGRWAILRSKAFYSVKTQSRIILACCLLHNFIRTSMAVDPLEHQFPEFVYDDPTSTNVDEADYVDFIVSTQPWNNWHDNMAMTMFNEWRA</sequence>
<evidence type="ECO:0000256" key="7">
    <source>
        <dbReference type="ARBA" id="ARBA00023242"/>
    </source>
</evidence>
<evidence type="ECO:0000256" key="5">
    <source>
        <dbReference type="ARBA" id="ARBA00022723"/>
    </source>
</evidence>
<dbReference type="Pfam" id="PF26138">
    <property type="entry name" value="DUF8040"/>
    <property type="match status" value="1"/>
</dbReference>
<comment type="caution">
    <text evidence="10">The sequence shown here is derived from an EMBL/GenBank/DDBJ whole genome shotgun (WGS) entry which is preliminary data.</text>
</comment>
<evidence type="ECO:0000256" key="2">
    <source>
        <dbReference type="ARBA" id="ARBA00004123"/>
    </source>
</evidence>
<evidence type="ECO:0000313" key="10">
    <source>
        <dbReference type="EMBL" id="KAK6160194.1"/>
    </source>
</evidence>
<dbReference type="InterPro" id="IPR058353">
    <property type="entry name" value="DUF8040"/>
</dbReference>
<dbReference type="EMBL" id="JABTTQ020000003">
    <property type="protein sequence ID" value="KAK6160194.1"/>
    <property type="molecule type" value="Genomic_DNA"/>
</dbReference>
<evidence type="ECO:0000313" key="11">
    <source>
        <dbReference type="Proteomes" id="UP001318860"/>
    </source>
</evidence>
<proteinExistence type="inferred from homology"/>
<comment type="subcellular location">
    <subcellularLocation>
        <location evidence="2">Nucleus</location>
    </subcellularLocation>
</comment>
<protein>
    <recommendedName>
        <fullName evidence="12">DDE Tnp4 domain-containing protein</fullName>
    </recommendedName>
</protein>
<name>A0ABR0XM59_REHGL</name>
<evidence type="ECO:0000256" key="3">
    <source>
        <dbReference type="ARBA" id="ARBA00006958"/>
    </source>
</evidence>
<dbReference type="PANTHER" id="PTHR22930">
    <property type="match status" value="1"/>
</dbReference>
<evidence type="ECO:0000256" key="4">
    <source>
        <dbReference type="ARBA" id="ARBA00022722"/>
    </source>
</evidence>
<dbReference type="InterPro" id="IPR027806">
    <property type="entry name" value="HARBI1_dom"/>
</dbReference>
<evidence type="ECO:0000259" key="9">
    <source>
        <dbReference type="Pfam" id="PF26138"/>
    </source>
</evidence>
<keyword evidence="4" id="KW-0540">Nuclease</keyword>
<evidence type="ECO:0008006" key="12">
    <source>
        <dbReference type="Google" id="ProtNLM"/>
    </source>
</evidence>
<gene>
    <name evidence="10" type="ORF">DH2020_003575</name>
</gene>
<comment type="cofactor">
    <cofactor evidence="1">
        <name>a divalent metal cation</name>
        <dbReference type="ChEBI" id="CHEBI:60240"/>
    </cofactor>
</comment>
<dbReference type="PANTHER" id="PTHR22930:SF293">
    <property type="entry name" value="PROTEIN ALP1-LIKE"/>
    <property type="match status" value="1"/>
</dbReference>
<comment type="similarity">
    <text evidence="3">Belongs to the HARBI1 family.</text>
</comment>